<name>A0ACC3DW75_9PEZI</name>
<dbReference type="EMBL" id="JAWDJW010000303">
    <property type="protein sequence ID" value="KAK3081047.1"/>
    <property type="molecule type" value="Genomic_DNA"/>
</dbReference>
<reference evidence="1" key="1">
    <citation type="submission" date="2024-09" db="EMBL/GenBank/DDBJ databases">
        <title>Black Yeasts Isolated from many extreme environments.</title>
        <authorList>
            <person name="Coleine C."/>
            <person name="Stajich J.E."/>
            <person name="Selbmann L."/>
        </authorList>
    </citation>
    <scope>NUCLEOTIDE SEQUENCE</scope>
    <source>
        <strain evidence="1">CCFEE 5737</strain>
    </source>
</reference>
<evidence type="ECO:0000313" key="2">
    <source>
        <dbReference type="Proteomes" id="UP001186974"/>
    </source>
</evidence>
<keyword evidence="2" id="KW-1185">Reference proteome</keyword>
<proteinExistence type="predicted"/>
<gene>
    <name evidence="1" type="ORF">LTS18_010753</name>
</gene>
<organism evidence="1 2">
    <name type="scientific">Coniosporium uncinatum</name>
    <dbReference type="NCBI Taxonomy" id="93489"/>
    <lineage>
        <taxon>Eukaryota</taxon>
        <taxon>Fungi</taxon>
        <taxon>Dikarya</taxon>
        <taxon>Ascomycota</taxon>
        <taxon>Pezizomycotina</taxon>
        <taxon>Dothideomycetes</taxon>
        <taxon>Dothideomycetes incertae sedis</taxon>
        <taxon>Coniosporium</taxon>
    </lineage>
</organism>
<evidence type="ECO:0000313" key="1">
    <source>
        <dbReference type="EMBL" id="KAK3081047.1"/>
    </source>
</evidence>
<comment type="caution">
    <text evidence="1">The sequence shown here is derived from an EMBL/GenBank/DDBJ whole genome shotgun (WGS) entry which is preliminary data.</text>
</comment>
<protein>
    <submittedName>
        <fullName evidence="1">Uncharacterized protein</fullName>
    </submittedName>
</protein>
<sequence length="362" mass="39084">MALYKAAACSVFVQDAAITANMLYSGVPNMADFVVGSVLVNLLLTPGLCYIASSVRGYAQSCNLHATKALIDLVVVHFVLQATIHAPYFPFLTEFHTKDDSHTTFEALSHAGSMLLLCLLPVVFLFSRYTHASVFTLEQSSSAHGPEDGAPSTTGEAAQRETSQTPPQLHSFPAFTPLLHPRDQGQHFGTFSSPPQNNATAHLSPPPLSFGAASTLSVLAIALTVALTYILIAALPSATEDTASLLSLLALPLVPTLPLRYKLVSSTYDHPRAVYPLLLSQLSTTIALLYFTLPALNLMDWAYEWGVQPARFDLLQLVTLGLSIEALALRTRRGVLHWMNGGLVLAAWAMLVIGNVIFIVWT</sequence>
<accession>A0ACC3DW75</accession>
<dbReference type="Proteomes" id="UP001186974">
    <property type="component" value="Unassembled WGS sequence"/>
</dbReference>